<keyword evidence="1" id="KW-0812">Transmembrane</keyword>
<keyword evidence="3" id="KW-1185">Reference proteome</keyword>
<reference evidence="2 3" key="1">
    <citation type="submission" date="2022-12" db="EMBL/GenBank/DDBJ databases">
        <title>Genome sequence of Pasteurellaceae Bisgaard Taxon 45.</title>
        <authorList>
            <person name="Foggin C."/>
            <person name="Rosen L.E."/>
            <person name="Henton M."/>
            <person name="Buys A."/>
            <person name="Floyd T."/>
            <person name="Turner A.D."/>
            <person name="Tarbin J."/>
            <person name="Lloyd A.S."/>
            <person name="Chaitezvi C."/>
            <person name="Ellis R.J."/>
            <person name="Roberts H.C."/>
            <person name="Dastjerdi A."/>
            <person name="Nunez A."/>
            <person name="Van Vliet A.H."/>
            <person name="Steinbach F."/>
        </authorList>
    </citation>
    <scope>NUCLEOTIDE SEQUENCE [LARGE SCALE GENOMIC DNA]</scope>
    <source>
        <strain evidence="2 3">VF20HR</strain>
    </source>
</reference>
<name>A0ABT9KGN1_9PAST</name>
<feature type="transmembrane region" description="Helical" evidence="1">
    <location>
        <begin position="71"/>
        <end position="91"/>
    </location>
</feature>
<proteinExistence type="predicted"/>
<keyword evidence="1" id="KW-1133">Transmembrane helix</keyword>
<evidence type="ECO:0000313" key="3">
    <source>
        <dbReference type="Proteomes" id="UP001224083"/>
    </source>
</evidence>
<organism evidence="2 3">
    <name type="scientific">Bisgaard Taxon 45</name>
    <dbReference type="NCBI Taxonomy" id="304289"/>
    <lineage>
        <taxon>Bacteria</taxon>
        <taxon>Pseudomonadati</taxon>
        <taxon>Pseudomonadota</taxon>
        <taxon>Gammaproteobacteria</taxon>
        <taxon>Pasteurellales</taxon>
        <taxon>Pasteurellaceae</taxon>
    </lineage>
</organism>
<evidence type="ECO:0000313" key="2">
    <source>
        <dbReference type="EMBL" id="MDP9501217.1"/>
    </source>
</evidence>
<dbReference type="Pfam" id="PF07332">
    <property type="entry name" value="Phage_holin_3_6"/>
    <property type="match status" value="1"/>
</dbReference>
<comment type="caution">
    <text evidence="2">The sequence shown here is derived from an EMBL/GenBank/DDBJ whole genome shotgun (WGS) entry which is preliminary data.</text>
</comment>
<accession>A0ABT9KGN1</accession>
<sequence length="131" mass="14887">MQILQKIKNISLTSLELIHVRLDMARIELVKQKNFLITLLSVLFVIFILLLVSFISLLFGLNALLEPEIKHIVFFSISAGAFLLILILLLLMRNTLNKQRHFMVDTLTEVKHDIQAIKGALGSPSAKDHQE</sequence>
<dbReference type="InterPro" id="IPR009937">
    <property type="entry name" value="Phage_holin_3_6"/>
</dbReference>
<gene>
    <name evidence="2" type="ORF">O7M46_09640</name>
</gene>
<feature type="transmembrane region" description="Helical" evidence="1">
    <location>
        <begin position="35"/>
        <end position="59"/>
    </location>
</feature>
<dbReference type="Proteomes" id="UP001224083">
    <property type="component" value="Unassembled WGS sequence"/>
</dbReference>
<protein>
    <submittedName>
        <fullName evidence="2">Phage holin family protein</fullName>
    </submittedName>
</protein>
<keyword evidence="1" id="KW-0472">Membrane</keyword>
<evidence type="ECO:0000256" key="1">
    <source>
        <dbReference type="SAM" id="Phobius"/>
    </source>
</evidence>
<dbReference type="EMBL" id="JAQAHH010000009">
    <property type="protein sequence ID" value="MDP9501217.1"/>
    <property type="molecule type" value="Genomic_DNA"/>
</dbReference>